<evidence type="ECO:0000256" key="6">
    <source>
        <dbReference type="ARBA" id="ARBA00023136"/>
    </source>
</evidence>
<dbReference type="GO" id="GO:0015276">
    <property type="term" value="F:ligand-gated monoatomic ion channel activity"/>
    <property type="evidence" value="ECO:0007669"/>
    <property type="project" value="InterPro"/>
</dbReference>
<keyword evidence="14" id="KW-1185">Reference proteome</keyword>
<keyword evidence="9" id="KW-1071">Ligand-gated ion channel</keyword>
<keyword evidence="10" id="KW-0407">Ion channel</keyword>
<dbReference type="InterPro" id="IPR001320">
    <property type="entry name" value="Iontro_rcpt_C"/>
</dbReference>
<name>A0A3S5CV64_9PLAT</name>
<keyword evidence="5" id="KW-0406">Ion transport</keyword>
<sequence length="382" mass="43026">MIAYYTANLAAFLTVSRRVPPIKGWEDLLHSDIEYGSLNSGSTKGFFLHTRLEPFRSMGRRMVQNPHWFADSVQNGVDRVWRSKGKYAFVLESLMNEYYNNRDPCDTMMVGEPFGNNGYGIALPRKSPFKEEISLAIARLREAQVLFSLRKKWWIERGQCNDVDEQSSSEALALINVAGVFYILTVGLILALITSLVELRLHQHRLRRPQLPSDGSHALISHVHIHSPKKVICNKILPTQNIEHSLTSKGLEEKNHLNRESAEIHSSNPSQLRWNPKRSLCTPLNWTRRYLRGGGVAISKANDNRVTGNESDDPARFSTIRNSTITLATELNRSIVGETGNYDFQNHPASEAKLSTSCLIHSTGVINLLAQKQGLIINGEDI</sequence>
<evidence type="ECO:0000256" key="10">
    <source>
        <dbReference type="ARBA" id="ARBA00023303"/>
    </source>
</evidence>
<keyword evidence="6 11" id="KW-0472">Membrane</keyword>
<dbReference type="SMART" id="SM00079">
    <property type="entry name" value="PBPe"/>
    <property type="match status" value="1"/>
</dbReference>
<evidence type="ECO:0000256" key="5">
    <source>
        <dbReference type="ARBA" id="ARBA00023065"/>
    </source>
</evidence>
<evidence type="ECO:0000256" key="4">
    <source>
        <dbReference type="ARBA" id="ARBA00022989"/>
    </source>
</evidence>
<dbReference type="InterPro" id="IPR015683">
    <property type="entry name" value="Ionotropic_Glu_rcpt"/>
</dbReference>
<dbReference type="AlphaFoldDB" id="A0A3S5CV64"/>
<keyword evidence="8" id="KW-0325">Glycoprotein</keyword>
<protein>
    <recommendedName>
        <fullName evidence="12">Ionotropic glutamate receptor C-terminal domain-containing protein</fullName>
    </recommendedName>
</protein>
<evidence type="ECO:0000256" key="7">
    <source>
        <dbReference type="ARBA" id="ARBA00023170"/>
    </source>
</evidence>
<keyword evidence="4 11" id="KW-1133">Transmembrane helix</keyword>
<feature type="domain" description="Ionotropic glutamate receptor C-terminal" evidence="12">
    <location>
        <begin position="1"/>
        <end position="156"/>
    </location>
</feature>
<keyword evidence="7" id="KW-0675">Receptor</keyword>
<evidence type="ECO:0000256" key="1">
    <source>
        <dbReference type="ARBA" id="ARBA00004141"/>
    </source>
</evidence>
<evidence type="ECO:0000256" key="11">
    <source>
        <dbReference type="SAM" id="Phobius"/>
    </source>
</evidence>
<evidence type="ECO:0000256" key="3">
    <source>
        <dbReference type="ARBA" id="ARBA00022692"/>
    </source>
</evidence>
<dbReference type="OrthoDB" id="5984008at2759"/>
<dbReference type="Gene3D" id="3.40.190.10">
    <property type="entry name" value="Periplasmic binding protein-like II"/>
    <property type="match status" value="2"/>
</dbReference>
<dbReference type="Proteomes" id="UP000784294">
    <property type="component" value="Unassembled WGS sequence"/>
</dbReference>
<proteinExistence type="predicted"/>
<keyword evidence="3 11" id="KW-0812">Transmembrane</keyword>
<evidence type="ECO:0000259" key="12">
    <source>
        <dbReference type="SMART" id="SM00079"/>
    </source>
</evidence>
<dbReference type="PANTHER" id="PTHR18966">
    <property type="entry name" value="IONOTROPIC GLUTAMATE RECEPTOR"/>
    <property type="match status" value="1"/>
</dbReference>
<dbReference type="Pfam" id="PF00060">
    <property type="entry name" value="Lig_chan"/>
    <property type="match status" value="1"/>
</dbReference>
<dbReference type="SUPFAM" id="SSF53850">
    <property type="entry name" value="Periplasmic binding protein-like II"/>
    <property type="match status" value="1"/>
</dbReference>
<comment type="subcellular location">
    <subcellularLocation>
        <location evidence="1">Membrane</location>
        <topology evidence="1">Multi-pass membrane protein</topology>
    </subcellularLocation>
</comment>
<gene>
    <name evidence="13" type="ORF">PXEA_LOCUS34636</name>
</gene>
<comment type="caution">
    <text evidence="13">The sequence shown here is derived from an EMBL/GenBank/DDBJ whole genome shotgun (WGS) entry which is preliminary data.</text>
</comment>
<keyword evidence="2" id="KW-0813">Transport</keyword>
<evidence type="ECO:0000313" key="13">
    <source>
        <dbReference type="EMBL" id="VEL41196.1"/>
    </source>
</evidence>
<feature type="transmembrane region" description="Helical" evidence="11">
    <location>
        <begin position="171"/>
        <end position="197"/>
    </location>
</feature>
<accession>A0A3S5CV64</accession>
<reference evidence="13" key="1">
    <citation type="submission" date="2018-11" db="EMBL/GenBank/DDBJ databases">
        <authorList>
            <consortium name="Pathogen Informatics"/>
        </authorList>
    </citation>
    <scope>NUCLEOTIDE SEQUENCE</scope>
</reference>
<evidence type="ECO:0000256" key="9">
    <source>
        <dbReference type="ARBA" id="ARBA00023286"/>
    </source>
</evidence>
<evidence type="ECO:0000313" key="14">
    <source>
        <dbReference type="Proteomes" id="UP000784294"/>
    </source>
</evidence>
<dbReference type="GO" id="GO:0016020">
    <property type="term" value="C:membrane"/>
    <property type="evidence" value="ECO:0007669"/>
    <property type="project" value="UniProtKB-SubCell"/>
</dbReference>
<evidence type="ECO:0000256" key="8">
    <source>
        <dbReference type="ARBA" id="ARBA00023180"/>
    </source>
</evidence>
<dbReference type="EMBL" id="CAAALY010268332">
    <property type="protein sequence ID" value="VEL41196.1"/>
    <property type="molecule type" value="Genomic_DNA"/>
</dbReference>
<organism evidence="13 14">
    <name type="scientific">Protopolystoma xenopodis</name>
    <dbReference type="NCBI Taxonomy" id="117903"/>
    <lineage>
        <taxon>Eukaryota</taxon>
        <taxon>Metazoa</taxon>
        <taxon>Spiralia</taxon>
        <taxon>Lophotrochozoa</taxon>
        <taxon>Platyhelminthes</taxon>
        <taxon>Monogenea</taxon>
        <taxon>Polyopisthocotylea</taxon>
        <taxon>Polystomatidea</taxon>
        <taxon>Polystomatidae</taxon>
        <taxon>Protopolystoma</taxon>
    </lineage>
</organism>
<evidence type="ECO:0000256" key="2">
    <source>
        <dbReference type="ARBA" id="ARBA00022448"/>
    </source>
</evidence>